<dbReference type="GO" id="GO:0006206">
    <property type="term" value="P:pyrimidine nucleobase metabolic process"/>
    <property type="evidence" value="ECO:0007669"/>
    <property type="project" value="InterPro"/>
</dbReference>
<dbReference type="GO" id="GO:0005829">
    <property type="term" value="C:cytosol"/>
    <property type="evidence" value="ECO:0007669"/>
    <property type="project" value="TreeGrafter"/>
</dbReference>
<sequence>MFLAQEIIRKKRDGHPLSDEEIRFFVNGIRDNTVSEGQIAALAMTIFFHDMTMSERVSLTMAMRDSGTVLDWSALNLHGPVVDKHSTGGVGDVTSLMLGPMVAACGGYVPMISGRGLGHTGGTLDKLESIPGFDIYPDDTHFRNIISSVGVAIIGQTNSLAPADRRFYATRDITATVDSIPLITASILAKKLAEGLDALVMDIKVGSGAFMPTYEQSEALARAIVSVANGAGVRTTALLTDMNQVLASSAGNALEVREAVRFLTGEQRNPRLEAVTMALCVEMLLSGKLAPNETAARKMLNDVLDNGKAAECFGRMVAAQRGPADFVEHYDRYLPEAMLSKAVFADTSGYVSAMDTRMLGMAVVTLGGGRHQASDEIDYSVGLSDVVRLGEKIDEQRPLAIVHARGEEQWLAAAQMVKTAITIGSTPVADTPVVYSTITQ</sequence>
<keyword evidence="4 7" id="KW-0328">Glycosyltransferase</keyword>
<dbReference type="InterPro" id="IPR036320">
    <property type="entry name" value="Glycosyl_Trfase_fam3_N_dom_sf"/>
</dbReference>
<dbReference type="Gene3D" id="1.20.970.10">
    <property type="entry name" value="Transferase, Pyrimidine Nucleoside Phosphorylase, Chain C"/>
    <property type="match status" value="1"/>
</dbReference>
<evidence type="ECO:0000256" key="1">
    <source>
        <dbReference type="ARBA" id="ARBA00006915"/>
    </source>
</evidence>
<dbReference type="FunFam" id="3.40.1030.10:FF:000001">
    <property type="entry name" value="Thymidine phosphorylase"/>
    <property type="match status" value="1"/>
</dbReference>
<dbReference type="InterPro" id="IPR013465">
    <property type="entry name" value="Thymidine_Pase"/>
</dbReference>
<dbReference type="GO" id="GO:0046104">
    <property type="term" value="P:thymidine metabolic process"/>
    <property type="evidence" value="ECO:0007669"/>
    <property type="project" value="UniProtKB-UniRule"/>
</dbReference>
<dbReference type="UniPathway" id="UPA00578">
    <property type="reaction ID" value="UER00638"/>
</dbReference>
<dbReference type="NCBIfam" id="TIGR02644">
    <property type="entry name" value="Y_phosphoryl"/>
    <property type="match status" value="1"/>
</dbReference>
<comment type="function">
    <text evidence="7">The enzymes which catalyze the reversible phosphorolysis of pyrimidine nucleosides are involved in the degradation of these compounds and in their utilization as carbon and energy sources, or in the rescue of pyrimidine bases for nucleotide synthesis.</text>
</comment>
<dbReference type="InterPro" id="IPR013102">
    <property type="entry name" value="PYNP_C"/>
</dbReference>
<organism evidence="9 10">
    <name type="scientific">Mangrovibacter phragmitis</name>
    <dbReference type="NCBI Taxonomy" id="1691903"/>
    <lineage>
        <taxon>Bacteria</taxon>
        <taxon>Pseudomonadati</taxon>
        <taxon>Pseudomonadota</taxon>
        <taxon>Gammaproteobacteria</taxon>
        <taxon>Enterobacterales</taxon>
        <taxon>Enterobacteriaceae</taxon>
        <taxon>Mangrovibacter</taxon>
    </lineage>
</organism>
<dbReference type="Gene3D" id="3.40.1030.10">
    <property type="entry name" value="Nucleoside phosphorylase/phosphoribosyltransferase catalytic domain"/>
    <property type="match status" value="1"/>
</dbReference>
<dbReference type="NCBIfam" id="NF004490">
    <property type="entry name" value="PRK05820.1"/>
    <property type="match status" value="1"/>
</dbReference>
<dbReference type="InterPro" id="IPR000312">
    <property type="entry name" value="Glycosyl_Trfase_fam3"/>
</dbReference>
<dbReference type="EMBL" id="LYRP01000022">
    <property type="protein sequence ID" value="OAT76568.1"/>
    <property type="molecule type" value="Genomic_DNA"/>
</dbReference>
<dbReference type="Proteomes" id="UP000078225">
    <property type="component" value="Unassembled WGS sequence"/>
</dbReference>
<dbReference type="SUPFAM" id="SSF52418">
    <property type="entry name" value="Nucleoside phosphorylase/phosphoribosyltransferase catalytic domain"/>
    <property type="match status" value="1"/>
</dbReference>
<dbReference type="OrthoDB" id="9763887at2"/>
<keyword evidence="5 7" id="KW-0808">Transferase</keyword>
<dbReference type="InterPro" id="IPR017872">
    <property type="entry name" value="Pyrmidine_PPase_CS"/>
</dbReference>
<dbReference type="InterPro" id="IPR035902">
    <property type="entry name" value="Nuc_phospho_transferase"/>
</dbReference>
<dbReference type="InterPro" id="IPR000053">
    <property type="entry name" value="Thymidine/pyrmidine_PPase"/>
</dbReference>
<comment type="pathway">
    <text evidence="7">Pyrimidine metabolism; dTMP biosynthesis via salvage pathway; dTMP from thymine: step 1/2.</text>
</comment>
<gene>
    <name evidence="7" type="primary">deoA</name>
    <name evidence="9" type="ORF">A9B99_09705</name>
</gene>
<comment type="subunit">
    <text evidence="2 7">Homodimer.</text>
</comment>
<dbReference type="EC" id="2.4.2.4" evidence="3 7"/>
<evidence type="ECO:0000256" key="4">
    <source>
        <dbReference type="ARBA" id="ARBA00022676"/>
    </source>
</evidence>
<dbReference type="InterPro" id="IPR017459">
    <property type="entry name" value="Glycosyl_Trfase_fam3_N_dom"/>
</dbReference>
<evidence type="ECO:0000256" key="2">
    <source>
        <dbReference type="ARBA" id="ARBA00011738"/>
    </source>
</evidence>
<dbReference type="GO" id="GO:0009032">
    <property type="term" value="F:thymidine phosphorylase activity"/>
    <property type="evidence" value="ECO:0007669"/>
    <property type="project" value="UniProtKB-UniRule"/>
</dbReference>
<dbReference type="SMART" id="SM00941">
    <property type="entry name" value="PYNP_C"/>
    <property type="match status" value="1"/>
</dbReference>
<reference evidence="10" key="1">
    <citation type="submission" date="2016-05" db="EMBL/GenBank/DDBJ databases">
        <authorList>
            <person name="Behera P."/>
            <person name="Vaishampayan P."/>
            <person name="Singh N."/>
            <person name="Raina V."/>
            <person name="Suar M."/>
            <person name="Pattnaik A."/>
            <person name="Rastogi G."/>
        </authorList>
    </citation>
    <scope>NUCLEOTIDE SEQUENCE [LARGE SCALE GENOMIC DNA]</scope>
    <source>
        <strain evidence="10">MP23</strain>
    </source>
</reference>
<dbReference type="SUPFAM" id="SSF47648">
    <property type="entry name" value="Nucleoside phosphorylase/phosphoribosyltransferase N-terminal domain"/>
    <property type="match status" value="1"/>
</dbReference>
<evidence type="ECO:0000259" key="8">
    <source>
        <dbReference type="SMART" id="SM00941"/>
    </source>
</evidence>
<evidence type="ECO:0000256" key="7">
    <source>
        <dbReference type="HAMAP-Rule" id="MF_01628"/>
    </source>
</evidence>
<dbReference type="HAMAP" id="MF_01628">
    <property type="entry name" value="Thymid_phosp"/>
    <property type="match status" value="1"/>
</dbReference>
<dbReference type="Gene3D" id="3.90.1170.30">
    <property type="entry name" value="Pyrimidine nucleoside phosphorylase-like, C-terminal domain"/>
    <property type="match status" value="1"/>
</dbReference>
<dbReference type="PANTHER" id="PTHR10515:SF0">
    <property type="entry name" value="THYMIDINE PHOSPHORYLASE"/>
    <property type="match status" value="1"/>
</dbReference>
<comment type="catalytic activity">
    <reaction evidence="6 7">
        <text>thymidine + phosphate = 2-deoxy-alpha-D-ribose 1-phosphate + thymine</text>
        <dbReference type="Rhea" id="RHEA:16037"/>
        <dbReference type="ChEBI" id="CHEBI:17748"/>
        <dbReference type="ChEBI" id="CHEBI:17821"/>
        <dbReference type="ChEBI" id="CHEBI:43474"/>
        <dbReference type="ChEBI" id="CHEBI:57259"/>
        <dbReference type="EC" id="2.4.2.4"/>
    </reaction>
</comment>
<dbReference type="FunFam" id="3.90.1170.30:FF:000001">
    <property type="entry name" value="Thymidine phosphorylase"/>
    <property type="match status" value="1"/>
</dbReference>
<evidence type="ECO:0000256" key="6">
    <source>
        <dbReference type="ARBA" id="ARBA00048550"/>
    </source>
</evidence>
<dbReference type="PROSITE" id="PS00647">
    <property type="entry name" value="THYMID_PHOSPHORYLASE"/>
    <property type="match status" value="1"/>
</dbReference>
<comment type="caution">
    <text evidence="9">The sequence shown here is derived from an EMBL/GenBank/DDBJ whole genome shotgun (WGS) entry which is preliminary data.</text>
</comment>
<dbReference type="NCBIfam" id="TIGR02643">
    <property type="entry name" value="T_phosphoryl"/>
    <property type="match status" value="1"/>
</dbReference>
<dbReference type="STRING" id="1691903.A9B99_09705"/>
<dbReference type="Pfam" id="PF02885">
    <property type="entry name" value="Glycos_trans_3N"/>
    <property type="match status" value="1"/>
</dbReference>
<feature type="domain" description="Pyrimidine nucleoside phosphorylase C-terminal" evidence="8">
    <location>
        <begin position="350"/>
        <end position="424"/>
    </location>
</feature>
<evidence type="ECO:0000256" key="5">
    <source>
        <dbReference type="ARBA" id="ARBA00022679"/>
    </source>
</evidence>
<name>A0A1B7L2S0_9ENTR</name>
<dbReference type="Pfam" id="PF00591">
    <property type="entry name" value="Glycos_transf_3"/>
    <property type="match status" value="1"/>
</dbReference>
<dbReference type="Pfam" id="PF07831">
    <property type="entry name" value="PYNP_C"/>
    <property type="match status" value="1"/>
</dbReference>
<dbReference type="InterPro" id="IPR036566">
    <property type="entry name" value="PYNP-like_C_sf"/>
</dbReference>
<evidence type="ECO:0000256" key="3">
    <source>
        <dbReference type="ARBA" id="ARBA00011892"/>
    </source>
</evidence>
<proteinExistence type="inferred from homology"/>
<dbReference type="SUPFAM" id="SSF54680">
    <property type="entry name" value="Pyrimidine nucleoside phosphorylase C-terminal domain"/>
    <property type="match status" value="1"/>
</dbReference>
<dbReference type="PANTHER" id="PTHR10515">
    <property type="entry name" value="THYMIDINE PHOSPHORYLASE"/>
    <property type="match status" value="1"/>
</dbReference>
<dbReference type="PIRSF" id="PIRSF000478">
    <property type="entry name" value="TP_PyNP"/>
    <property type="match status" value="1"/>
</dbReference>
<protein>
    <recommendedName>
        <fullName evidence="3 7">Thymidine phosphorylase</fullName>
        <ecNumber evidence="3 7">2.4.2.4</ecNumber>
    </recommendedName>
    <alternativeName>
        <fullName evidence="7">TdRPase</fullName>
    </alternativeName>
</protein>
<dbReference type="AlphaFoldDB" id="A0A1B7L2S0"/>
<dbReference type="RefSeq" id="WP_064598666.1">
    <property type="nucleotide sequence ID" value="NZ_CP134782.1"/>
</dbReference>
<dbReference type="GO" id="GO:0004645">
    <property type="term" value="F:1,4-alpha-oligoglucan phosphorylase activity"/>
    <property type="evidence" value="ECO:0007669"/>
    <property type="project" value="InterPro"/>
</dbReference>
<keyword evidence="10" id="KW-1185">Reference proteome</keyword>
<comment type="similarity">
    <text evidence="1 7">Belongs to the thymidine/pyrimidine-nucleoside phosphorylase family.</text>
</comment>
<evidence type="ECO:0000313" key="9">
    <source>
        <dbReference type="EMBL" id="OAT76568.1"/>
    </source>
</evidence>
<dbReference type="InterPro" id="IPR018090">
    <property type="entry name" value="Pyrmidine_PPas_bac/euk"/>
</dbReference>
<accession>A0A1B7L2S0</accession>
<evidence type="ECO:0000313" key="10">
    <source>
        <dbReference type="Proteomes" id="UP000078225"/>
    </source>
</evidence>